<comment type="caution">
    <text evidence="1">The sequence shown here is derived from an EMBL/GenBank/DDBJ whole genome shotgun (WGS) entry which is preliminary data.</text>
</comment>
<evidence type="ECO:0000313" key="2">
    <source>
        <dbReference type="Proteomes" id="UP000014200"/>
    </source>
</evidence>
<organism evidence="1 2">
    <name type="scientific">Phocaeicola sartorii</name>
    <dbReference type="NCBI Taxonomy" id="671267"/>
    <lineage>
        <taxon>Bacteria</taxon>
        <taxon>Pseudomonadati</taxon>
        <taxon>Bacteroidota</taxon>
        <taxon>Bacteroidia</taxon>
        <taxon>Bacteroidales</taxon>
        <taxon>Bacteroidaceae</taxon>
        <taxon>Phocaeicola</taxon>
    </lineage>
</organism>
<proteinExistence type="predicted"/>
<dbReference type="STRING" id="1235788.C802_00365"/>
<dbReference type="Proteomes" id="UP000014200">
    <property type="component" value="Unassembled WGS sequence"/>
</dbReference>
<accession>R9ID63</accession>
<gene>
    <name evidence="1" type="ORF">C802_00365</name>
</gene>
<sequence>MQTTDWFVADGFAAEGGLYVHFRNIGTYLLPLTILYSRVLSLHFMNGDSRGPPFLIT</sequence>
<dbReference type="AlphaFoldDB" id="R9ID63"/>
<name>R9ID63_9BACT</name>
<dbReference type="HOGENOM" id="CLU_2987047_0_0_10"/>
<evidence type="ECO:0000313" key="1">
    <source>
        <dbReference type="EMBL" id="EOS16151.1"/>
    </source>
</evidence>
<reference evidence="1 2" key="1">
    <citation type="submission" date="2013-04" db="EMBL/GenBank/DDBJ databases">
        <title>The Genome Sequence of Bacteroides massiliensis dnLKV3.</title>
        <authorList>
            <consortium name="The Broad Institute Genomics Platform"/>
            <consortium name="The Broad Institute Genome Sequencing Center for Infectious Disease"/>
            <person name="Earl A."/>
            <person name="Xavier R."/>
            <person name="Kuhn K."/>
            <person name="Stappenbeck T."/>
            <person name="Walker B."/>
            <person name="Young S."/>
            <person name="Zeng Q."/>
            <person name="Gargeya S."/>
            <person name="Fitzgerald M."/>
            <person name="Haas B."/>
            <person name="Abouelleil A."/>
            <person name="Allen A.W."/>
            <person name="Alvarado L."/>
            <person name="Arachchi H.M."/>
            <person name="Berlin A.M."/>
            <person name="Chapman S.B."/>
            <person name="Gainer-Dewar J."/>
            <person name="Goldberg J."/>
            <person name="Griggs A."/>
            <person name="Gujja S."/>
            <person name="Hansen M."/>
            <person name="Howarth C."/>
            <person name="Imamovic A."/>
            <person name="Ireland A."/>
            <person name="Larimer J."/>
            <person name="McCowan C."/>
            <person name="Murphy C."/>
            <person name="Pearson M."/>
            <person name="Poon T.W."/>
            <person name="Priest M."/>
            <person name="Roberts A."/>
            <person name="Saif S."/>
            <person name="Shea T."/>
            <person name="Sisk P."/>
            <person name="Sykes S."/>
            <person name="Wortman J."/>
            <person name="Nusbaum C."/>
            <person name="Birren B."/>
        </authorList>
    </citation>
    <scope>NUCLEOTIDE SEQUENCE [LARGE SCALE GENOMIC DNA]</scope>
    <source>
        <strain evidence="2">dnLKV3</strain>
    </source>
</reference>
<keyword evidence="2" id="KW-1185">Reference proteome</keyword>
<dbReference type="EMBL" id="ASSP01000004">
    <property type="protein sequence ID" value="EOS16151.1"/>
    <property type="molecule type" value="Genomic_DNA"/>
</dbReference>
<protein>
    <submittedName>
        <fullName evidence="1">Uncharacterized protein</fullName>
    </submittedName>
</protein>